<organism evidence="1 2">
    <name type="scientific">Bombus vosnesenskii</name>
    <dbReference type="NCBI Taxonomy" id="207650"/>
    <lineage>
        <taxon>Eukaryota</taxon>
        <taxon>Metazoa</taxon>
        <taxon>Ecdysozoa</taxon>
        <taxon>Arthropoda</taxon>
        <taxon>Hexapoda</taxon>
        <taxon>Insecta</taxon>
        <taxon>Pterygota</taxon>
        <taxon>Neoptera</taxon>
        <taxon>Endopterygota</taxon>
        <taxon>Hymenoptera</taxon>
        <taxon>Apocrita</taxon>
        <taxon>Aculeata</taxon>
        <taxon>Apoidea</taxon>
        <taxon>Anthophila</taxon>
        <taxon>Apidae</taxon>
        <taxon>Bombus</taxon>
        <taxon>Pyrobombus</taxon>
    </lineage>
</organism>
<dbReference type="AlphaFoldDB" id="A0A6J3LLQ3"/>
<dbReference type="SMART" id="SM00367">
    <property type="entry name" value="LRR_CC"/>
    <property type="match status" value="2"/>
</dbReference>
<dbReference type="GeneID" id="117242807"/>
<keyword evidence="1" id="KW-1185">Reference proteome</keyword>
<dbReference type="SUPFAM" id="SSF52047">
    <property type="entry name" value="RNI-like"/>
    <property type="match status" value="1"/>
</dbReference>
<evidence type="ECO:0000313" key="1">
    <source>
        <dbReference type="Proteomes" id="UP000504631"/>
    </source>
</evidence>
<dbReference type="RefSeq" id="XP_033365641.1">
    <property type="nucleotide sequence ID" value="XM_033509750.1"/>
</dbReference>
<gene>
    <name evidence="2" type="primary">LOC117242807</name>
</gene>
<evidence type="ECO:0000313" key="2">
    <source>
        <dbReference type="RefSeq" id="XP_033365641.1"/>
    </source>
</evidence>
<proteinExistence type="predicted"/>
<dbReference type="InterPro" id="IPR032675">
    <property type="entry name" value="LRR_dom_sf"/>
</dbReference>
<protein>
    <submittedName>
        <fullName evidence="2">Distal membrane-arm assembly complex protein 2</fullName>
    </submittedName>
</protein>
<accession>A0A6J3LLQ3</accession>
<name>A0A6J3LLQ3_9HYME</name>
<reference evidence="2" key="1">
    <citation type="submission" date="2025-08" db="UniProtKB">
        <authorList>
            <consortium name="RefSeq"/>
        </authorList>
    </citation>
    <scope>IDENTIFICATION</scope>
    <source>
        <tissue evidence="2">Muscle</tissue>
    </source>
</reference>
<dbReference type="Proteomes" id="UP000504631">
    <property type="component" value="Unplaced"/>
</dbReference>
<dbReference type="KEGG" id="bvk:117242807"/>
<dbReference type="Gene3D" id="3.80.10.10">
    <property type="entry name" value="Ribonuclease Inhibitor"/>
    <property type="match status" value="1"/>
</dbReference>
<sequence>MLRQRYTRMIFKQIFEHKSVYRPVQVNVTRSFYDNHEAISHFIKYLRKRQVTVGTKAEAYGKHVYGPPLGMLVKVEAPNLHDFLVFRLQHWWKRQKDNYKEYVEKEQYKKYILAGPDLAAAKYIIECSGKVRFKNHNEWIDKTKKNELSKLPEEYDENFILEEIDFNGYPIRFEHLDFIFNLYNLRTLSFRGCKTIDDWSLDKLSAEFPKLEHLDVSECENVTERGLEALYRMPNLKKLTVTNFHGSAAFELTCFLLEDVNPYLKCEIQQPQYKCLPEK</sequence>
<dbReference type="InterPro" id="IPR006553">
    <property type="entry name" value="Leu-rich_rpt_Cys-con_subtyp"/>
</dbReference>